<evidence type="ECO:0000256" key="2">
    <source>
        <dbReference type="ARBA" id="ARBA00023125"/>
    </source>
</evidence>
<evidence type="ECO:0000313" key="5">
    <source>
        <dbReference type="EMBL" id="MDQ0393881.1"/>
    </source>
</evidence>
<dbReference type="CDD" id="cd07377">
    <property type="entry name" value="WHTH_GntR"/>
    <property type="match status" value="1"/>
</dbReference>
<sequence>MTMASYAADLQEEKDRSLSRLAYDSVLDMLIRHELPLNTVLHERRLAERLNISRTPVREALNRLESEGFVSRMPGRVLVVKNLSTRELIETLHVRGLLEAEAAALAAGRVPAAELDRLEADIRALLATLEPKPEDDWEVDSRVHGTITRHGGNALLARLVEGFRVKTHMFNLKRVPERFAIGHREHLAIIDALRRADGQAARKGIETHIENVKQSVIQALSQI</sequence>
<dbReference type="Gene3D" id="1.20.120.530">
    <property type="entry name" value="GntR ligand-binding domain-like"/>
    <property type="match status" value="1"/>
</dbReference>
<dbReference type="PANTHER" id="PTHR43537">
    <property type="entry name" value="TRANSCRIPTIONAL REGULATOR, GNTR FAMILY"/>
    <property type="match status" value="1"/>
</dbReference>
<keyword evidence="2 5" id="KW-0238">DNA-binding</keyword>
<dbReference type="Proteomes" id="UP001237448">
    <property type="component" value="Unassembled WGS sequence"/>
</dbReference>
<dbReference type="Pfam" id="PF07729">
    <property type="entry name" value="FCD"/>
    <property type="match status" value="1"/>
</dbReference>
<keyword evidence="1" id="KW-0805">Transcription regulation</keyword>
<feature type="domain" description="HTH gntR-type" evidence="4">
    <location>
        <begin position="16"/>
        <end position="83"/>
    </location>
</feature>
<dbReference type="InterPro" id="IPR008920">
    <property type="entry name" value="TF_FadR/GntR_C"/>
</dbReference>
<dbReference type="Pfam" id="PF00392">
    <property type="entry name" value="GntR"/>
    <property type="match status" value="1"/>
</dbReference>
<evidence type="ECO:0000256" key="3">
    <source>
        <dbReference type="ARBA" id="ARBA00023163"/>
    </source>
</evidence>
<protein>
    <submittedName>
        <fullName evidence="5">DNA-binding GntR family transcriptional regulator</fullName>
    </submittedName>
</protein>
<dbReference type="SMART" id="SM00895">
    <property type="entry name" value="FCD"/>
    <property type="match status" value="1"/>
</dbReference>
<dbReference type="PANTHER" id="PTHR43537:SF24">
    <property type="entry name" value="GLUCONATE OPERON TRANSCRIPTIONAL REPRESSOR"/>
    <property type="match status" value="1"/>
</dbReference>
<dbReference type="EMBL" id="JAUSVK010000001">
    <property type="protein sequence ID" value="MDQ0393881.1"/>
    <property type="molecule type" value="Genomic_DNA"/>
</dbReference>
<dbReference type="InterPro" id="IPR036390">
    <property type="entry name" value="WH_DNA-bd_sf"/>
</dbReference>
<dbReference type="SMART" id="SM00345">
    <property type="entry name" value="HTH_GNTR"/>
    <property type="match status" value="1"/>
</dbReference>
<evidence type="ECO:0000259" key="4">
    <source>
        <dbReference type="PROSITE" id="PS50949"/>
    </source>
</evidence>
<accession>A0ABU0FGY6</accession>
<keyword evidence="3" id="KW-0804">Transcription</keyword>
<dbReference type="RefSeq" id="WP_307429910.1">
    <property type="nucleotide sequence ID" value="NZ_JAUSVK010000001.1"/>
</dbReference>
<organism evidence="5 6">
    <name type="scientific">Labrys monachus</name>
    <dbReference type="NCBI Taxonomy" id="217067"/>
    <lineage>
        <taxon>Bacteria</taxon>
        <taxon>Pseudomonadati</taxon>
        <taxon>Pseudomonadota</taxon>
        <taxon>Alphaproteobacteria</taxon>
        <taxon>Hyphomicrobiales</taxon>
        <taxon>Xanthobacteraceae</taxon>
        <taxon>Labrys</taxon>
    </lineage>
</organism>
<gene>
    <name evidence="5" type="ORF">J3R73_003673</name>
</gene>
<dbReference type="InterPro" id="IPR011711">
    <property type="entry name" value="GntR_C"/>
</dbReference>
<dbReference type="SUPFAM" id="SSF48008">
    <property type="entry name" value="GntR ligand-binding domain-like"/>
    <property type="match status" value="1"/>
</dbReference>
<keyword evidence="6" id="KW-1185">Reference proteome</keyword>
<dbReference type="PRINTS" id="PR00035">
    <property type="entry name" value="HTHGNTR"/>
</dbReference>
<comment type="caution">
    <text evidence="5">The sequence shown here is derived from an EMBL/GenBank/DDBJ whole genome shotgun (WGS) entry which is preliminary data.</text>
</comment>
<name>A0ABU0FGY6_9HYPH</name>
<evidence type="ECO:0000313" key="6">
    <source>
        <dbReference type="Proteomes" id="UP001237448"/>
    </source>
</evidence>
<reference evidence="5 6" key="1">
    <citation type="submission" date="2023-07" db="EMBL/GenBank/DDBJ databases">
        <title>Genomic Encyclopedia of Type Strains, Phase IV (KMG-IV): sequencing the most valuable type-strain genomes for metagenomic binning, comparative biology and taxonomic classification.</title>
        <authorList>
            <person name="Goeker M."/>
        </authorList>
    </citation>
    <scope>NUCLEOTIDE SEQUENCE [LARGE SCALE GENOMIC DNA]</scope>
    <source>
        <strain evidence="5 6">DSM 5896</strain>
    </source>
</reference>
<dbReference type="PROSITE" id="PS50949">
    <property type="entry name" value="HTH_GNTR"/>
    <property type="match status" value="1"/>
</dbReference>
<proteinExistence type="predicted"/>
<dbReference type="SUPFAM" id="SSF46785">
    <property type="entry name" value="Winged helix' DNA-binding domain"/>
    <property type="match status" value="1"/>
</dbReference>
<evidence type="ECO:0000256" key="1">
    <source>
        <dbReference type="ARBA" id="ARBA00023015"/>
    </source>
</evidence>
<dbReference type="Gene3D" id="1.10.10.10">
    <property type="entry name" value="Winged helix-like DNA-binding domain superfamily/Winged helix DNA-binding domain"/>
    <property type="match status" value="1"/>
</dbReference>
<dbReference type="InterPro" id="IPR036388">
    <property type="entry name" value="WH-like_DNA-bd_sf"/>
</dbReference>
<dbReference type="GO" id="GO:0003677">
    <property type="term" value="F:DNA binding"/>
    <property type="evidence" value="ECO:0007669"/>
    <property type="project" value="UniProtKB-KW"/>
</dbReference>
<dbReference type="InterPro" id="IPR000524">
    <property type="entry name" value="Tscrpt_reg_HTH_GntR"/>
</dbReference>